<dbReference type="OrthoDB" id="1295822at2759"/>
<evidence type="ECO:0000313" key="3">
    <source>
        <dbReference type="Proteomes" id="UP000813463"/>
    </source>
</evidence>
<sequence length="410" mass="46555">MEASIIAIRLLLLQVLSFLGYDESERSLNRGNVIALLTLLSEHDVEYSKVVLKRANGNCQLTSPVVQKDISNACEKETTKAILEDLKDLKDEGRFFVIHADESADVFDKEQMAFCLRYVNKRGEVCERFLGVVHVPNTSSLTLKDVIESLLMEYSLTFSQGRGQGYDGASDMQVSINGLKTLILNECLQAYFSLDAIVGVSDTPDSNKAQFITHMLMSFDFVFEAHLMVAIFGITNELNMALQKRDQDIVNAMSMVDVTKLNLQKMRDEEWNSHMEKVTSFMDKQGIEVSNMEGNYVVPGRRMYRDDRFWNLETINELFMKLVEAGKHATHDRVYLLLKFVSTLPVATASVERMFSGMTQVKDKLPNSMGDQMLNDCLINYLERDMFLNVNMNDIIDSRTIAILIFGCNN</sequence>
<keyword evidence="3" id="KW-1185">Reference proteome</keyword>
<dbReference type="AlphaFoldDB" id="A0A9R0IKT8"/>
<reference evidence="3" key="1">
    <citation type="journal article" date="2021" name="Nat. Commun.">
        <title>Genomic analyses provide insights into spinach domestication and the genetic basis of agronomic traits.</title>
        <authorList>
            <person name="Cai X."/>
            <person name="Sun X."/>
            <person name="Xu C."/>
            <person name="Sun H."/>
            <person name="Wang X."/>
            <person name="Ge C."/>
            <person name="Zhang Z."/>
            <person name="Wang Q."/>
            <person name="Fei Z."/>
            <person name="Jiao C."/>
            <person name="Wang Q."/>
        </authorList>
    </citation>
    <scope>NUCLEOTIDE SEQUENCE [LARGE SCALE GENOMIC DNA]</scope>
    <source>
        <strain evidence="3">cv. Varoflay</strain>
    </source>
</reference>
<reference evidence="4" key="2">
    <citation type="submission" date="2025-08" db="UniProtKB">
        <authorList>
            <consortium name="RefSeq"/>
        </authorList>
    </citation>
    <scope>IDENTIFICATION</scope>
    <source>
        <tissue evidence="4">Leaf</tissue>
    </source>
</reference>
<dbReference type="GeneID" id="110790726"/>
<dbReference type="RefSeq" id="XP_021851187.1">
    <property type="nucleotide sequence ID" value="XM_021995495.1"/>
</dbReference>
<dbReference type="InterPro" id="IPR025398">
    <property type="entry name" value="DUF4371"/>
</dbReference>
<keyword evidence="1" id="KW-0732">Signal</keyword>
<feature type="chain" id="PRO_5040440829" description="DUF4371 domain-containing protein" evidence="1">
    <location>
        <begin position="25"/>
        <end position="410"/>
    </location>
</feature>
<dbReference type="InterPro" id="IPR055298">
    <property type="entry name" value="AtLOH3-like"/>
</dbReference>
<accession>A0A9R0IKT8</accession>
<dbReference type="PANTHER" id="PTHR11697:SF230">
    <property type="entry name" value="ZINC FINGER, MYM DOMAIN CONTAINING 1"/>
    <property type="match status" value="1"/>
</dbReference>
<evidence type="ECO:0000313" key="4">
    <source>
        <dbReference type="RefSeq" id="XP_021851187.1"/>
    </source>
</evidence>
<evidence type="ECO:0000259" key="2">
    <source>
        <dbReference type="Pfam" id="PF14291"/>
    </source>
</evidence>
<dbReference type="Proteomes" id="UP000813463">
    <property type="component" value="Chromosome 3"/>
</dbReference>
<gene>
    <name evidence="4" type="primary">LOC110790726</name>
</gene>
<proteinExistence type="predicted"/>
<dbReference type="Pfam" id="PF14291">
    <property type="entry name" value="DUF4371"/>
    <property type="match status" value="1"/>
</dbReference>
<organism evidence="3 4">
    <name type="scientific">Spinacia oleracea</name>
    <name type="common">Spinach</name>
    <dbReference type="NCBI Taxonomy" id="3562"/>
    <lineage>
        <taxon>Eukaryota</taxon>
        <taxon>Viridiplantae</taxon>
        <taxon>Streptophyta</taxon>
        <taxon>Embryophyta</taxon>
        <taxon>Tracheophyta</taxon>
        <taxon>Spermatophyta</taxon>
        <taxon>Magnoliopsida</taxon>
        <taxon>eudicotyledons</taxon>
        <taxon>Gunneridae</taxon>
        <taxon>Pentapetalae</taxon>
        <taxon>Caryophyllales</taxon>
        <taxon>Chenopodiaceae</taxon>
        <taxon>Chenopodioideae</taxon>
        <taxon>Anserineae</taxon>
        <taxon>Spinacia</taxon>
    </lineage>
</organism>
<dbReference type="PANTHER" id="PTHR11697">
    <property type="entry name" value="GENERAL TRANSCRIPTION FACTOR 2-RELATED ZINC FINGER PROTEIN"/>
    <property type="match status" value="1"/>
</dbReference>
<feature type="signal peptide" evidence="1">
    <location>
        <begin position="1"/>
        <end position="24"/>
    </location>
</feature>
<protein>
    <recommendedName>
        <fullName evidence="2">DUF4371 domain-containing protein</fullName>
    </recommendedName>
</protein>
<dbReference type="KEGG" id="soe:110790726"/>
<evidence type="ECO:0000256" key="1">
    <source>
        <dbReference type="SAM" id="SignalP"/>
    </source>
</evidence>
<name>A0A9R0IKT8_SPIOL</name>
<feature type="domain" description="DUF4371" evidence="2">
    <location>
        <begin position="2"/>
        <end position="178"/>
    </location>
</feature>